<feature type="region of interest" description="Disordered" evidence="1">
    <location>
        <begin position="111"/>
        <end position="141"/>
    </location>
</feature>
<reference evidence="2" key="5">
    <citation type="submission" date="2025-09" db="UniProtKB">
        <authorList>
            <consortium name="Ensembl"/>
        </authorList>
    </citation>
    <scope>IDENTIFICATION</scope>
</reference>
<dbReference type="STRING" id="7868.ENSCMIP00000005149"/>
<proteinExistence type="predicted"/>
<evidence type="ECO:0000313" key="3">
    <source>
        <dbReference type="Proteomes" id="UP000314986"/>
    </source>
</evidence>
<organism evidence="2 3">
    <name type="scientific">Callorhinchus milii</name>
    <name type="common">Ghost shark</name>
    <dbReference type="NCBI Taxonomy" id="7868"/>
    <lineage>
        <taxon>Eukaryota</taxon>
        <taxon>Metazoa</taxon>
        <taxon>Chordata</taxon>
        <taxon>Craniata</taxon>
        <taxon>Vertebrata</taxon>
        <taxon>Chondrichthyes</taxon>
        <taxon>Holocephali</taxon>
        <taxon>Chimaeriformes</taxon>
        <taxon>Callorhinchidae</taxon>
        <taxon>Callorhinchus</taxon>
    </lineage>
</organism>
<dbReference type="Proteomes" id="UP000314986">
    <property type="component" value="Unassembled WGS sequence"/>
</dbReference>
<evidence type="ECO:0000313" key="2">
    <source>
        <dbReference type="Ensembl" id="ENSCMIP00000005149.1"/>
    </source>
</evidence>
<dbReference type="Ensembl" id="ENSCMIT00000005333.1">
    <property type="protein sequence ID" value="ENSCMIP00000005149.1"/>
    <property type="gene ID" value="ENSCMIG00000003036.1"/>
</dbReference>
<dbReference type="AlphaFoldDB" id="A0A4W3H572"/>
<keyword evidence="3" id="KW-1185">Reference proteome</keyword>
<reference evidence="2" key="4">
    <citation type="submission" date="2025-08" db="UniProtKB">
        <authorList>
            <consortium name="Ensembl"/>
        </authorList>
    </citation>
    <scope>IDENTIFICATION</scope>
</reference>
<protein>
    <submittedName>
        <fullName evidence="2">Uncharacterized protein</fullName>
    </submittedName>
</protein>
<name>A0A4W3H572_CALMI</name>
<sequence>MNADGLYLIAFHALSLNLKLISCDYYRKKPAPVPVSLKEFVRQAQSSRVLMVLSQAWIEELYHQVLDRNLLGEAGYWGTPEEHCLPLIVMLTGEQTGVYCAAQAASRASALGVTEHDSTEGGHSAHRAGASSLEELPNESH</sequence>
<evidence type="ECO:0000256" key="1">
    <source>
        <dbReference type="SAM" id="MobiDB-lite"/>
    </source>
</evidence>
<reference evidence="3" key="3">
    <citation type="journal article" date="2014" name="Nature">
        <title>Elephant shark genome provides unique insights into gnathostome evolution.</title>
        <authorList>
            <consortium name="International Elephant Shark Genome Sequencing Consortium"/>
            <person name="Venkatesh B."/>
            <person name="Lee A.P."/>
            <person name="Ravi V."/>
            <person name="Maurya A.K."/>
            <person name="Lian M.M."/>
            <person name="Swann J.B."/>
            <person name="Ohta Y."/>
            <person name="Flajnik M.F."/>
            <person name="Sutoh Y."/>
            <person name="Kasahara M."/>
            <person name="Hoon S."/>
            <person name="Gangu V."/>
            <person name="Roy S.W."/>
            <person name="Irimia M."/>
            <person name="Korzh V."/>
            <person name="Kondrychyn I."/>
            <person name="Lim Z.W."/>
            <person name="Tay B.H."/>
            <person name="Tohari S."/>
            <person name="Kong K.W."/>
            <person name="Ho S."/>
            <person name="Lorente-Galdos B."/>
            <person name="Quilez J."/>
            <person name="Marques-Bonet T."/>
            <person name="Raney B.J."/>
            <person name="Ingham P.W."/>
            <person name="Tay A."/>
            <person name="Hillier L.W."/>
            <person name="Minx P."/>
            <person name="Boehm T."/>
            <person name="Wilson R.K."/>
            <person name="Brenner S."/>
            <person name="Warren W.C."/>
        </authorList>
    </citation>
    <scope>NUCLEOTIDE SEQUENCE [LARGE SCALE GENOMIC DNA]</scope>
</reference>
<dbReference type="InParanoid" id="A0A4W3H572"/>
<accession>A0A4W3H572</accession>
<reference evidence="3" key="2">
    <citation type="journal article" date="2007" name="PLoS Biol.">
        <title>Survey sequencing and comparative analysis of the elephant shark (Callorhinchus milii) genome.</title>
        <authorList>
            <person name="Venkatesh B."/>
            <person name="Kirkness E.F."/>
            <person name="Loh Y.H."/>
            <person name="Halpern A.L."/>
            <person name="Lee A.P."/>
            <person name="Johnson J."/>
            <person name="Dandona N."/>
            <person name="Viswanathan L.D."/>
            <person name="Tay A."/>
            <person name="Venter J.C."/>
            <person name="Strausberg R.L."/>
            <person name="Brenner S."/>
        </authorList>
    </citation>
    <scope>NUCLEOTIDE SEQUENCE [LARGE SCALE GENOMIC DNA]</scope>
</reference>
<reference evidence="3" key="1">
    <citation type="journal article" date="2006" name="Science">
        <title>Ancient noncoding elements conserved in the human genome.</title>
        <authorList>
            <person name="Venkatesh B."/>
            <person name="Kirkness E.F."/>
            <person name="Loh Y.H."/>
            <person name="Halpern A.L."/>
            <person name="Lee A.P."/>
            <person name="Johnson J."/>
            <person name="Dandona N."/>
            <person name="Viswanathan L.D."/>
            <person name="Tay A."/>
            <person name="Venter J.C."/>
            <person name="Strausberg R.L."/>
            <person name="Brenner S."/>
        </authorList>
    </citation>
    <scope>NUCLEOTIDE SEQUENCE [LARGE SCALE GENOMIC DNA]</scope>
</reference>